<sequence length="358" mass="40279">MQTHLLTLDDALLVQVLSFAAERDVESVTMASKLVALHLLPQYPKIWRVLFARHWETVNFQLDALTEDARNLVVDARLRALLPRECTEARVFQLLTRAIAHLPSGMDIGETQRSRGYSDTQHRIVALEKKKTESQSDDAVVTAFTFDSKHFGNDRSVRSKVPFPTSLYVAVFKRRVQDPTSEKEMFVYQIGATTSGYFEISISDPVSRPSPHTVRNGREEMTAIGLVPSSFPLVGKQPGWITPSFGYHGDNGKLYSAFPVTRYLPGSGRYIPCDNEHEWFPAVGLGSPNTIHVNFGQQPLKHEQIVGKASVHECIGMNALVAREMLQNVNKARFRSVRRNCIDAFIANVLERRRLTTA</sequence>
<dbReference type="AlphaFoldDB" id="D0MZQ9"/>
<accession>D0MZQ9</accession>
<proteinExistence type="predicted"/>
<reference evidence="2" key="1">
    <citation type="journal article" date="2009" name="Nature">
        <title>Genome sequence and analysis of the Irish potato famine pathogen Phytophthora infestans.</title>
        <authorList>
            <consortium name="The Broad Institute Genome Sequencing Platform"/>
            <person name="Haas B.J."/>
            <person name="Kamoun S."/>
            <person name="Zody M.C."/>
            <person name="Jiang R.H."/>
            <person name="Handsaker R.E."/>
            <person name="Cano L.M."/>
            <person name="Grabherr M."/>
            <person name="Kodira C.D."/>
            <person name="Raffaele S."/>
            <person name="Torto-Alalibo T."/>
            <person name="Bozkurt T.O."/>
            <person name="Ah-Fong A.M."/>
            <person name="Alvarado L."/>
            <person name="Anderson V.L."/>
            <person name="Armstrong M.R."/>
            <person name="Avrova A."/>
            <person name="Baxter L."/>
            <person name="Beynon J."/>
            <person name="Boevink P.C."/>
            <person name="Bollmann S.R."/>
            <person name="Bos J.I."/>
            <person name="Bulone V."/>
            <person name="Cai G."/>
            <person name="Cakir C."/>
            <person name="Carrington J.C."/>
            <person name="Chawner M."/>
            <person name="Conti L."/>
            <person name="Costanzo S."/>
            <person name="Ewan R."/>
            <person name="Fahlgren N."/>
            <person name="Fischbach M.A."/>
            <person name="Fugelstad J."/>
            <person name="Gilroy E.M."/>
            <person name="Gnerre S."/>
            <person name="Green P.J."/>
            <person name="Grenville-Briggs L.J."/>
            <person name="Griffith J."/>
            <person name="Grunwald N.J."/>
            <person name="Horn K."/>
            <person name="Horner N.R."/>
            <person name="Hu C.H."/>
            <person name="Huitema E."/>
            <person name="Jeong D.H."/>
            <person name="Jones A.M."/>
            <person name="Jones J.D."/>
            <person name="Jones R.W."/>
            <person name="Karlsson E.K."/>
            <person name="Kunjeti S.G."/>
            <person name="Lamour K."/>
            <person name="Liu Z."/>
            <person name="Ma L."/>
            <person name="Maclean D."/>
            <person name="Chibucos M.C."/>
            <person name="McDonald H."/>
            <person name="McWalters J."/>
            <person name="Meijer H.J."/>
            <person name="Morgan W."/>
            <person name="Morris P.F."/>
            <person name="Munro C.A."/>
            <person name="O'Neill K."/>
            <person name="Ospina-Giraldo M."/>
            <person name="Pinzon A."/>
            <person name="Pritchard L."/>
            <person name="Ramsahoye B."/>
            <person name="Ren Q."/>
            <person name="Restrepo S."/>
            <person name="Roy S."/>
            <person name="Sadanandom A."/>
            <person name="Savidor A."/>
            <person name="Schornack S."/>
            <person name="Schwartz D.C."/>
            <person name="Schumann U.D."/>
            <person name="Schwessinger B."/>
            <person name="Seyer L."/>
            <person name="Sharpe T."/>
            <person name="Silvar C."/>
            <person name="Song J."/>
            <person name="Studholme D.J."/>
            <person name="Sykes S."/>
            <person name="Thines M."/>
            <person name="van de Vondervoort P.J."/>
            <person name="Phuntumart V."/>
            <person name="Wawra S."/>
            <person name="Weide R."/>
            <person name="Win J."/>
            <person name="Young C."/>
            <person name="Zhou S."/>
            <person name="Fry W."/>
            <person name="Meyers B.C."/>
            <person name="van West P."/>
            <person name="Ristaino J."/>
            <person name="Govers F."/>
            <person name="Birch P.R."/>
            <person name="Whisson S.C."/>
            <person name="Judelson H.S."/>
            <person name="Nusbaum C."/>
        </authorList>
    </citation>
    <scope>NUCLEOTIDE SEQUENCE [LARGE SCALE GENOMIC DNA]</scope>
    <source>
        <strain evidence="2">T30-4</strain>
    </source>
</reference>
<dbReference type="STRING" id="403677.D0MZQ9"/>
<dbReference type="eggNOG" id="KOG1477">
    <property type="taxonomic scope" value="Eukaryota"/>
</dbReference>
<dbReference type="GeneID" id="9464645"/>
<dbReference type="EMBL" id="DS028121">
    <property type="protein sequence ID" value="EEY65722.1"/>
    <property type="molecule type" value="Genomic_DNA"/>
</dbReference>
<dbReference type="Gene3D" id="2.60.120.920">
    <property type="match status" value="1"/>
</dbReference>
<dbReference type="OrthoDB" id="258495at2759"/>
<name>D0MZQ9_PHYIT</name>
<dbReference type="OMA" id="EMFVYQI"/>
<evidence type="ECO:0008006" key="3">
    <source>
        <dbReference type="Google" id="ProtNLM"/>
    </source>
</evidence>
<dbReference type="KEGG" id="pif:PITG_03241"/>
<organism evidence="1 2">
    <name type="scientific">Phytophthora infestans (strain T30-4)</name>
    <name type="common">Potato late blight agent</name>
    <dbReference type="NCBI Taxonomy" id="403677"/>
    <lineage>
        <taxon>Eukaryota</taxon>
        <taxon>Sar</taxon>
        <taxon>Stramenopiles</taxon>
        <taxon>Oomycota</taxon>
        <taxon>Peronosporomycetes</taxon>
        <taxon>Peronosporales</taxon>
        <taxon>Peronosporaceae</taxon>
        <taxon>Phytophthora</taxon>
    </lineage>
</organism>
<evidence type="ECO:0000313" key="2">
    <source>
        <dbReference type="Proteomes" id="UP000006643"/>
    </source>
</evidence>
<evidence type="ECO:0000313" key="1">
    <source>
        <dbReference type="EMBL" id="EEY65722.1"/>
    </source>
</evidence>
<keyword evidence="2" id="KW-1185">Reference proteome</keyword>
<protein>
    <recommendedName>
        <fullName evidence="3">SPRY domain-containing protein</fullName>
    </recommendedName>
</protein>
<dbReference type="RefSeq" id="XP_002906321.1">
    <property type="nucleotide sequence ID" value="XM_002906275.1"/>
</dbReference>
<dbReference type="InterPro" id="IPR043136">
    <property type="entry name" value="B30.2/SPRY_sf"/>
</dbReference>
<dbReference type="InParanoid" id="D0MZQ9"/>
<dbReference type="HOGENOM" id="CLU_050786_0_0_1"/>
<dbReference type="Proteomes" id="UP000006643">
    <property type="component" value="Unassembled WGS sequence"/>
</dbReference>
<dbReference type="VEuPathDB" id="FungiDB:PITG_03241"/>
<gene>
    <name evidence="1" type="ORF">PITG_03241</name>
</gene>